<dbReference type="InterPro" id="IPR027417">
    <property type="entry name" value="P-loop_NTPase"/>
</dbReference>
<dbReference type="GO" id="GO:0003723">
    <property type="term" value="F:RNA binding"/>
    <property type="evidence" value="ECO:0007669"/>
    <property type="project" value="TreeGrafter"/>
</dbReference>
<protein>
    <recommendedName>
        <fullName evidence="1">RNA helicase</fullName>
        <ecNumber evidence="1">3.6.4.13</ecNumber>
    </recommendedName>
</protein>
<evidence type="ECO:0000313" key="3">
    <source>
        <dbReference type="EMBL" id="KAF4388855.1"/>
    </source>
</evidence>
<dbReference type="AlphaFoldDB" id="A0A7J6H187"/>
<evidence type="ECO:0000313" key="4">
    <source>
        <dbReference type="Proteomes" id="UP000525078"/>
    </source>
</evidence>
<comment type="caution">
    <text evidence="3">The sequence shown here is derived from an EMBL/GenBank/DDBJ whole genome shotgun (WGS) entry which is preliminary data.</text>
</comment>
<comment type="catalytic activity">
    <reaction evidence="2">
        <text>ATP + H2O = ADP + phosphate + H(+)</text>
        <dbReference type="Rhea" id="RHEA:13065"/>
        <dbReference type="ChEBI" id="CHEBI:15377"/>
        <dbReference type="ChEBI" id="CHEBI:15378"/>
        <dbReference type="ChEBI" id="CHEBI:30616"/>
        <dbReference type="ChEBI" id="CHEBI:43474"/>
        <dbReference type="ChEBI" id="CHEBI:456216"/>
        <dbReference type="EC" id="3.6.4.13"/>
    </reaction>
</comment>
<dbReference type="PANTHER" id="PTHR18934:SF136">
    <property type="entry name" value="ATP-DEPENDENT RNA HELICASE DHX35-RELATED"/>
    <property type="match status" value="1"/>
</dbReference>
<accession>A0A7J6H187</accession>
<proteinExistence type="predicted"/>
<dbReference type="EC" id="3.6.4.13" evidence="1"/>
<dbReference type="SUPFAM" id="SSF52540">
    <property type="entry name" value="P-loop containing nucleoside triphosphate hydrolases"/>
    <property type="match status" value="1"/>
</dbReference>
<dbReference type="EMBL" id="JAATIP010000033">
    <property type="protein sequence ID" value="KAF4388855.1"/>
    <property type="molecule type" value="Genomic_DNA"/>
</dbReference>
<dbReference type="GO" id="GO:0003724">
    <property type="term" value="F:RNA helicase activity"/>
    <property type="evidence" value="ECO:0007669"/>
    <property type="project" value="UniProtKB-EC"/>
</dbReference>
<evidence type="ECO:0000256" key="1">
    <source>
        <dbReference type="ARBA" id="ARBA00012552"/>
    </source>
</evidence>
<organism evidence="3 4">
    <name type="scientific">Cannabis sativa</name>
    <name type="common">Hemp</name>
    <name type="synonym">Marijuana</name>
    <dbReference type="NCBI Taxonomy" id="3483"/>
    <lineage>
        <taxon>Eukaryota</taxon>
        <taxon>Viridiplantae</taxon>
        <taxon>Streptophyta</taxon>
        <taxon>Embryophyta</taxon>
        <taxon>Tracheophyta</taxon>
        <taxon>Spermatophyta</taxon>
        <taxon>Magnoliopsida</taxon>
        <taxon>eudicotyledons</taxon>
        <taxon>Gunneridae</taxon>
        <taxon>Pentapetalae</taxon>
        <taxon>rosids</taxon>
        <taxon>fabids</taxon>
        <taxon>Rosales</taxon>
        <taxon>Cannabaceae</taxon>
        <taxon>Cannabis</taxon>
    </lineage>
</organism>
<reference evidence="3 4" key="1">
    <citation type="journal article" date="2020" name="bioRxiv">
        <title>Sequence and annotation of 42 cannabis genomes reveals extensive copy number variation in cannabinoid synthesis and pathogen resistance genes.</title>
        <authorList>
            <person name="Mckernan K.J."/>
            <person name="Helbert Y."/>
            <person name="Kane L.T."/>
            <person name="Ebling H."/>
            <person name="Zhang L."/>
            <person name="Liu B."/>
            <person name="Eaton Z."/>
            <person name="Mclaughlin S."/>
            <person name="Kingan S."/>
            <person name="Baybayan P."/>
            <person name="Concepcion G."/>
            <person name="Jordan M."/>
            <person name="Riva A."/>
            <person name="Barbazuk W."/>
            <person name="Harkins T."/>
        </authorList>
    </citation>
    <scope>NUCLEOTIDE SEQUENCE [LARGE SCALE GENOMIC DNA]</scope>
    <source>
        <strain evidence="4">cv. Jamaican Lion 4</strain>
        <tissue evidence="3">Leaf</tissue>
    </source>
</reference>
<dbReference type="Proteomes" id="UP000525078">
    <property type="component" value="Unassembled WGS sequence"/>
</dbReference>
<dbReference type="PANTHER" id="PTHR18934">
    <property type="entry name" value="ATP-DEPENDENT RNA HELICASE"/>
    <property type="match status" value="1"/>
</dbReference>
<dbReference type="Gene3D" id="3.40.50.300">
    <property type="entry name" value="P-loop containing nucleotide triphosphate hydrolases"/>
    <property type="match status" value="1"/>
</dbReference>
<sequence length="78" mass="8572">MERNIVADGGSASWGPPEIETARRCDDEDATVKISDIENLVVAPISKASARQRAGRAGRVRPGKCYRCVTNVRYCFTE</sequence>
<name>A0A7J6H187_CANSA</name>
<evidence type="ECO:0000256" key="2">
    <source>
        <dbReference type="ARBA" id="ARBA00047984"/>
    </source>
</evidence>
<gene>
    <name evidence="3" type="ORF">F8388_019034</name>
</gene>